<dbReference type="AlphaFoldDB" id="A0A448WRU8"/>
<dbReference type="Proteomes" id="UP000784294">
    <property type="component" value="Unassembled WGS sequence"/>
</dbReference>
<gene>
    <name evidence="1" type="ORF">PXEA_LOCUS12144</name>
</gene>
<evidence type="ECO:0000313" key="2">
    <source>
        <dbReference type="Proteomes" id="UP000784294"/>
    </source>
</evidence>
<organism evidence="1 2">
    <name type="scientific">Protopolystoma xenopodis</name>
    <dbReference type="NCBI Taxonomy" id="117903"/>
    <lineage>
        <taxon>Eukaryota</taxon>
        <taxon>Metazoa</taxon>
        <taxon>Spiralia</taxon>
        <taxon>Lophotrochozoa</taxon>
        <taxon>Platyhelminthes</taxon>
        <taxon>Monogenea</taxon>
        <taxon>Polyopisthocotylea</taxon>
        <taxon>Polystomatidea</taxon>
        <taxon>Polystomatidae</taxon>
        <taxon>Protopolystoma</taxon>
    </lineage>
</organism>
<dbReference type="EMBL" id="CAAALY010038233">
    <property type="protein sequence ID" value="VEL18704.1"/>
    <property type="molecule type" value="Genomic_DNA"/>
</dbReference>
<name>A0A448WRU8_9PLAT</name>
<evidence type="ECO:0000313" key="1">
    <source>
        <dbReference type="EMBL" id="VEL18704.1"/>
    </source>
</evidence>
<protein>
    <submittedName>
        <fullName evidence="1">Uncharacterized protein</fullName>
    </submittedName>
</protein>
<sequence length="143" mass="16423">MKLALTEACLALKPHLLTYSMMENERLIRCLVQIPLKWRQRDMRKTTFKGGIVPKRLDAIFNLQAMEECFCSHMSCSEYSDLMHQPCPASGVSFTVQKHVTWMKRGRSSDKVENKLCCRLQGIKFKCLIRICLHSSARASGIL</sequence>
<reference evidence="1" key="1">
    <citation type="submission" date="2018-11" db="EMBL/GenBank/DDBJ databases">
        <authorList>
            <consortium name="Pathogen Informatics"/>
        </authorList>
    </citation>
    <scope>NUCLEOTIDE SEQUENCE</scope>
</reference>
<comment type="caution">
    <text evidence="1">The sequence shown here is derived from an EMBL/GenBank/DDBJ whole genome shotgun (WGS) entry which is preliminary data.</text>
</comment>
<keyword evidence="2" id="KW-1185">Reference proteome</keyword>
<proteinExistence type="predicted"/>
<accession>A0A448WRU8</accession>